<evidence type="ECO:0000256" key="1">
    <source>
        <dbReference type="SAM" id="MobiDB-lite"/>
    </source>
</evidence>
<dbReference type="EMBL" id="JAKOGI010000734">
    <property type="protein sequence ID" value="KAJ8430986.1"/>
    <property type="molecule type" value="Genomic_DNA"/>
</dbReference>
<comment type="caution">
    <text evidence="2">The sequence shown here is derived from an EMBL/GenBank/DDBJ whole genome shotgun (WGS) entry which is preliminary data.</text>
</comment>
<sequence>MRKPRPKSKNKKGKPRKQAVTSEVGPSTSQGRESTNLGAGPSNSQPTIVTTTSTSPRRFTRQPLLQPQKSKAKKQRTGQSFSQPPLTIRDSSPNTTTPSPSQPLSNATAEHRTNATHIDDMPWSGWYDAFIPCNNKLLVAVNVLFILLNLPIASLSSSCSSSKHIPFFLCPQQESPTVHTTIVWPHEVFVRSRNTILHFRWSPTFGIVNLSFWNLVRLELPPMAGQIRYKVQ</sequence>
<gene>
    <name evidence="2" type="ORF">Cgig2_027699</name>
</gene>
<proteinExistence type="predicted"/>
<feature type="region of interest" description="Disordered" evidence="1">
    <location>
        <begin position="1"/>
        <end position="109"/>
    </location>
</feature>
<accession>A0A9Q1JU49</accession>
<feature type="compositionally biased region" description="Low complexity" evidence="1">
    <location>
        <begin position="91"/>
        <end position="103"/>
    </location>
</feature>
<protein>
    <submittedName>
        <fullName evidence="2">Uncharacterized protein</fullName>
    </submittedName>
</protein>
<evidence type="ECO:0000313" key="3">
    <source>
        <dbReference type="Proteomes" id="UP001153076"/>
    </source>
</evidence>
<name>A0A9Q1JU49_9CARY</name>
<dbReference type="AlphaFoldDB" id="A0A9Q1JU49"/>
<feature type="compositionally biased region" description="Polar residues" evidence="1">
    <location>
        <begin position="19"/>
        <end position="49"/>
    </location>
</feature>
<organism evidence="2 3">
    <name type="scientific">Carnegiea gigantea</name>
    <dbReference type="NCBI Taxonomy" id="171969"/>
    <lineage>
        <taxon>Eukaryota</taxon>
        <taxon>Viridiplantae</taxon>
        <taxon>Streptophyta</taxon>
        <taxon>Embryophyta</taxon>
        <taxon>Tracheophyta</taxon>
        <taxon>Spermatophyta</taxon>
        <taxon>Magnoliopsida</taxon>
        <taxon>eudicotyledons</taxon>
        <taxon>Gunneridae</taxon>
        <taxon>Pentapetalae</taxon>
        <taxon>Caryophyllales</taxon>
        <taxon>Cactineae</taxon>
        <taxon>Cactaceae</taxon>
        <taxon>Cactoideae</taxon>
        <taxon>Echinocereeae</taxon>
        <taxon>Carnegiea</taxon>
    </lineage>
</organism>
<reference evidence="2" key="1">
    <citation type="submission" date="2022-04" db="EMBL/GenBank/DDBJ databases">
        <title>Carnegiea gigantea Genome sequencing and assembly v2.</title>
        <authorList>
            <person name="Copetti D."/>
            <person name="Sanderson M.J."/>
            <person name="Burquez A."/>
            <person name="Wojciechowski M.F."/>
        </authorList>
    </citation>
    <scope>NUCLEOTIDE SEQUENCE</scope>
    <source>
        <strain evidence="2">SGP5-SGP5p</strain>
        <tissue evidence="2">Aerial part</tissue>
    </source>
</reference>
<evidence type="ECO:0000313" key="2">
    <source>
        <dbReference type="EMBL" id="KAJ8430986.1"/>
    </source>
</evidence>
<dbReference type="Proteomes" id="UP001153076">
    <property type="component" value="Unassembled WGS sequence"/>
</dbReference>
<feature type="compositionally biased region" description="Basic residues" evidence="1">
    <location>
        <begin position="1"/>
        <end position="17"/>
    </location>
</feature>
<keyword evidence="3" id="KW-1185">Reference proteome</keyword>